<keyword evidence="7" id="KW-0067">ATP-binding</keyword>
<keyword evidence="5" id="KW-0547">Nucleotide-binding</keyword>
<dbReference type="EMBL" id="CP059399">
    <property type="protein sequence ID" value="QLY28327.1"/>
    <property type="molecule type" value="Genomic_DNA"/>
</dbReference>
<dbReference type="InterPro" id="IPR036890">
    <property type="entry name" value="HATPase_C_sf"/>
</dbReference>
<dbReference type="KEGG" id="nhu:H0264_23435"/>
<feature type="transmembrane region" description="Helical" evidence="9">
    <location>
        <begin position="87"/>
        <end position="106"/>
    </location>
</feature>
<dbReference type="Proteomes" id="UP000515512">
    <property type="component" value="Chromosome"/>
</dbReference>
<dbReference type="GO" id="GO:0000155">
    <property type="term" value="F:phosphorelay sensor kinase activity"/>
    <property type="evidence" value="ECO:0007669"/>
    <property type="project" value="InterPro"/>
</dbReference>
<feature type="transmembrane region" description="Helical" evidence="9">
    <location>
        <begin position="118"/>
        <end position="136"/>
    </location>
</feature>
<evidence type="ECO:0000256" key="3">
    <source>
        <dbReference type="ARBA" id="ARBA00022553"/>
    </source>
</evidence>
<evidence type="ECO:0000256" key="8">
    <source>
        <dbReference type="ARBA" id="ARBA00023012"/>
    </source>
</evidence>
<keyword evidence="4" id="KW-0808">Transferase</keyword>
<evidence type="ECO:0000256" key="6">
    <source>
        <dbReference type="ARBA" id="ARBA00022777"/>
    </source>
</evidence>
<dbReference type="Gene3D" id="1.20.5.1930">
    <property type="match status" value="1"/>
</dbReference>
<dbReference type="AlphaFoldDB" id="A0A7D6ZEJ9"/>
<feature type="transmembrane region" description="Helical" evidence="9">
    <location>
        <begin position="52"/>
        <end position="75"/>
    </location>
</feature>
<dbReference type="SUPFAM" id="SSF55874">
    <property type="entry name" value="ATPase domain of HSP90 chaperone/DNA topoisomerase II/histidine kinase"/>
    <property type="match status" value="1"/>
</dbReference>
<evidence type="ECO:0000256" key="4">
    <source>
        <dbReference type="ARBA" id="ARBA00022679"/>
    </source>
</evidence>
<keyword evidence="8" id="KW-0902">Two-component regulatory system</keyword>
<evidence type="ECO:0000256" key="1">
    <source>
        <dbReference type="ARBA" id="ARBA00000085"/>
    </source>
</evidence>
<keyword evidence="6 11" id="KW-0418">Kinase</keyword>
<keyword evidence="12" id="KW-1185">Reference proteome</keyword>
<feature type="domain" description="Signal transduction histidine kinase subgroup 3 dimerisation and phosphoacceptor" evidence="10">
    <location>
        <begin position="168"/>
        <end position="231"/>
    </location>
</feature>
<organism evidence="11 12">
    <name type="scientific">Nocardia huaxiensis</name>
    <dbReference type="NCBI Taxonomy" id="2755382"/>
    <lineage>
        <taxon>Bacteria</taxon>
        <taxon>Bacillati</taxon>
        <taxon>Actinomycetota</taxon>
        <taxon>Actinomycetes</taxon>
        <taxon>Mycobacteriales</taxon>
        <taxon>Nocardiaceae</taxon>
        <taxon>Nocardia</taxon>
    </lineage>
</organism>
<dbReference type="PANTHER" id="PTHR24421">
    <property type="entry name" value="NITRATE/NITRITE SENSOR PROTEIN NARX-RELATED"/>
    <property type="match status" value="1"/>
</dbReference>
<dbReference type="Pfam" id="PF07730">
    <property type="entry name" value="HisKA_3"/>
    <property type="match status" value="1"/>
</dbReference>
<evidence type="ECO:0000256" key="9">
    <source>
        <dbReference type="SAM" id="Phobius"/>
    </source>
</evidence>
<gene>
    <name evidence="11" type="ORF">H0264_23435</name>
</gene>
<dbReference type="InterPro" id="IPR050482">
    <property type="entry name" value="Sensor_HK_TwoCompSys"/>
</dbReference>
<evidence type="ECO:0000259" key="10">
    <source>
        <dbReference type="Pfam" id="PF07730"/>
    </source>
</evidence>
<evidence type="ECO:0000256" key="7">
    <source>
        <dbReference type="ARBA" id="ARBA00022840"/>
    </source>
</evidence>
<name>A0A7D6ZEJ9_9NOCA</name>
<reference evidence="11 12" key="1">
    <citation type="submission" date="2020-07" db="EMBL/GenBank/DDBJ databases">
        <authorList>
            <person name="Zhuang K."/>
            <person name="Ran Y."/>
        </authorList>
    </citation>
    <scope>NUCLEOTIDE SEQUENCE [LARGE SCALE GENOMIC DNA]</scope>
    <source>
        <strain evidence="11 12">WCH-YHL-001</strain>
    </source>
</reference>
<protein>
    <recommendedName>
        <fullName evidence="2">histidine kinase</fullName>
        <ecNumber evidence="2">2.7.13.3</ecNumber>
    </recommendedName>
</protein>
<proteinExistence type="predicted"/>
<keyword evidence="9" id="KW-1133">Transmembrane helix</keyword>
<evidence type="ECO:0000313" key="12">
    <source>
        <dbReference type="Proteomes" id="UP000515512"/>
    </source>
</evidence>
<accession>A0A7D6ZEJ9</accession>
<dbReference type="InterPro" id="IPR011712">
    <property type="entry name" value="Sig_transdc_His_kin_sub3_dim/P"/>
</dbReference>
<dbReference type="GO" id="GO:0016020">
    <property type="term" value="C:membrane"/>
    <property type="evidence" value="ECO:0007669"/>
    <property type="project" value="InterPro"/>
</dbReference>
<keyword evidence="3" id="KW-0597">Phosphoprotein</keyword>
<keyword evidence="9" id="KW-0472">Membrane</keyword>
<keyword evidence="9" id="KW-0812">Transmembrane</keyword>
<dbReference type="GO" id="GO:0046983">
    <property type="term" value="F:protein dimerization activity"/>
    <property type="evidence" value="ECO:0007669"/>
    <property type="project" value="InterPro"/>
</dbReference>
<evidence type="ECO:0000313" key="11">
    <source>
        <dbReference type="EMBL" id="QLY28327.1"/>
    </source>
</evidence>
<dbReference type="GO" id="GO:0005524">
    <property type="term" value="F:ATP binding"/>
    <property type="evidence" value="ECO:0007669"/>
    <property type="project" value="UniProtKB-KW"/>
</dbReference>
<comment type="catalytic activity">
    <reaction evidence="1">
        <text>ATP + protein L-histidine = ADP + protein N-phospho-L-histidine.</text>
        <dbReference type="EC" id="2.7.13.3"/>
    </reaction>
</comment>
<dbReference type="CDD" id="cd16917">
    <property type="entry name" value="HATPase_UhpB-NarQ-NarX-like"/>
    <property type="match status" value="1"/>
</dbReference>
<evidence type="ECO:0000256" key="5">
    <source>
        <dbReference type="ARBA" id="ARBA00022741"/>
    </source>
</evidence>
<dbReference type="EC" id="2.7.13.3" evidence="2"/>
<dbReference type="Gene3D" id="3.30.565.10">
    <property type="entry name" value="Histidine kinase-like ATPase, C-terminal domain"/>
    <property type="match status" value="1"/>
</dbReference>
<evidence type="ECO:0000256" key="2">
    <source>
        <dbReference type="ARBA" id="ARBA00012438"/>
    </source>
</evidence>
<dbReference type="PANTHER" id="PTHR24421:SF10">
    <property type="entry name" value="NITRATE_NITRITE SENSOR PROTEIN NARQ"/>
    <property type="match status" value="1"/>
</dbReference>
<sequence length="363" mass="39014">MPRTRPPTWVVDVALMALAALDAGWATAELGHQERTAAVIACAALLFRRRWPLAAFALTLPAIALTELLVAPAVALYTLGRRTRNRWLLAGCAIVAAVVVMASGPFDSDIPRTHLVVQGVYAAAWAAAPILFGQLVRARDELAQRLVEIEEVRDHERRLHAQAVLARERAQIGREMHDVVSHQVSLIAVRAGALMVAAPDSDTRDAARMIRELSVTTLDELRHMVTLLRASGSRTTELTPQPTLADLQALIESSGIPVEFDGALPADVTGAAQRTIYRTVQESLTNVRKHAPGATAAVRLWSDPDRFGVVVTNSPPTRTALALPGSGHGLIGLAERAELLNGQLLSGSTGEGGFRVELRLPRS</sequence>